<dbReference type="InterPro" id="IPR052192">
    <property type="entry name" value="Insect_Ionotropic_Sensory_Rcpt"/>
</dbReference>
<dbReference type="PANTHER" id="PTHR42643:SF24">
    <property type="entry name" value="IONOTROPIC RECEPTOR 60A"/>
    <property type="match status" value="1"/>
</dbReference>
<protein>
    <submittedName>
        <fullName evidence="10">Uncharacterized protein</fullName>
    </submittedName>
</protein>
<dbReference type="Gene3D" id="3.40.190.10">
    <property type="entry name" value="Periplasmic binding protein-like II"/>
    <property type="match status" value="1"/>
</dbReference>
<evidence type="ECO:0000256" key="4">
    <source>
        <dbReference type="ARBA" id="ARBA00022989"/>
    </source>
</evidence>
<keyword evidence="5 8" id="KW-0472">Membrane</keyword>
<dbReference type="Proteomes" id="UP001075354">
    <property type="component" value="Chromosome 16"/>
</dbReference>
<keyword evidence="2" id="KW-1003">Cell membrane</keyword>
<feature type="transmembrane region" description="Helical" evidence="8">
    <location>
        <begin position="376"/>
        <end position="396"/>
    </location>
</feature>
<keyword evidence="3 8" id="KW-0812">Transmembrane</keyword>
<proteinExistence type="predicted"/>
<name>A0AAV7X5J7_9NEOP</name>
<keyword evidence="11" id="KW-1185">Reference proteome</keyword>
<keyword evidence="7" id="KW-0325">Glycoprotein</keyword>
<keyword evidence="4 8" id="KW-1133">Transmembrane helix</keyword>
<evidence type="ECO:0000313" key="11">
    <source>
        <dbReference type="Proteomes" id="UP001075354"/>
    </source>
</evidence>
<dbReference type="EMBL" id="JAPTSV010000016">
    <property type="protein sequence ID" value="KAJ1519668.1"/>
    <property type="molecule type" value="Genomic_DNA"/>
</dbReference>
<dbReference type="PANTHER" id="PTHR42643">
    <property type="entry name" value="IONOTROPIC RECEPTOR 20A-RELATED"/>
    <property type="match status" value="1"/>
</dbReference>
<evidence type="ECO:0000256" key="2">
    <source>
        <dbReference type="ARBA" id="ARBA00022475"/>
    </source>
</evidence>
<dbReference type="GO" id="GO:0005886">
    <property type="term" value="C:plasma membrane"/>
    <property type="evidence" value="ECO:0007669"/>
    <property type="project" value="UniProtKB-SubCell"/>
</dbReference>
<evidence type="ECO:0000256" key="5">
    <source>
        <dbReference type="ARBA" id="ARBA00023136"/>
    </source>
</evidence>
<feature type="signal peptide" evidence="9">
    <location>
        <begin position="1"/>
        <end position="24"/>
    </location>
</feature>
<gene>
    <name evidence="10" type="ORF">ONE63_004934</name>
</gene>
<evidence type="ECO:0000313" key="10">
    <source>
        <dbReference type="EMBL" id="KAJ1519668.1"/>
    </source>
</evidence>
<reference evidence="10" key="1">
    <citation type="submission" date="2022-12" db="EMBL/GenBank/DDBJ databases">
        <title>Chromosome-level genome assembly of the bean flower thrips Megalurothrips usitatus.</title>
        <authorList>
            <person name="Ma L."/>
            <person name="Liu Q."/>
            <person name="Li H."/>
            <person name="Cai W."/>
        </authorList>
    </citation>
    <scope>NUCLEOTIDE SEQUENCE</scope>
    <source>
        <strain evidence="10">Cailab_2022a</strain>
    </source>
</reference>
<keyword evidence="6" id="KW-0675">Receptor</keyword>
<feature type="chain" id="PRO_5043384067" evidence="9">
    <location>
        <begin position="25"/>
        <end position="630"/>
    </location>
</feature>
<evidence type="ECO:0000256" key="9">
    <source>
        <dbReference type="SAM" id="SignalP"/>
    </source>
</evidence>
<organism evidence="10 11">
    <name type="scientific">Megalurothrips usitatus</name>
    <name type="common">bean blossom thrips</name>
    <dbReference type="NCBI Taxonomy" id="439358"/>
    <lineage>
        <taxon>Eukaryota</taxon>
        <taxon>Metazoa</taxon>
        <taxon>Ecdysozoa</taxon>
        <taxon>Arthropoda</taxon>
        <taxon>Hexapoda</taxon>
        <taxon>Insecta</taxon>
        <taxon>Pterygota</taxon>
        <taxon>Neoptera</taxon>
        <taxon>Paraneoptera</taxon>
        <taxon>Thysanoptera</taxon>
        <taxon>Terebrantia</taxon>
        <taxon>Thripoidea</taxon>
        <taxon>Thripidae</taxon>
        <taxon>Megalurothrips</taxon>
    </lineage>
</organism>
<evidence type="ECO:0000256" key="6">
    <source>
        <dbReference type="ARBA" id="ARBA00023170"/>
    </source>
</evidence>
<sequence>MPWPRAGLALAAALVAGLVSAAAARLSAPALTPPGQDALAVDLAVDFVATYLQGGPTLTVIGTAPWLGAFLRRLAASPTACRSVVLWPPPSPSAADVDRMVGMTGSRELEDVFTARTSLFGWHAAHALLLLDKVSLGLLYVAVSQLSPRAQHNATLVVCFVDQPPLAVLEQALPPVFGVARATGRFETVVLALEDAVGGLVLSFRPYALGCGNTTAVRLAAWTADAGFQPRAEPLFEEPRRYNLHGCTLRTAFFMAPPMVVYRRSRGNESARLEGFTGRILEAMAAVANTTFKLHAGRPTNRVGYYKGVLLPFQLLETVMGKADVTVGPVTSVQRRFIVLEWSNSPITECYVWLVPSELASMAHASMWDVVASFTWRLWTLLGVVVAGTVAAVLAVGGRLVGRQRRPAGAAAGAGGVASAVLAVLVGQPSLGCLRRGLPRGLPGRGRLLYGSWMLTGLVVCAAYNAKLLSIMSRSHRADAVTLEDVAAANLAVVVPRFIAGDLLETSRYKNGPLRVLVERSGTSTDMSPEQLAVAVRSSEYTMLLDERMATYLGAFTRMDGEANPPMIRWPKHPTCFVTYQSNYFAVARGSPLLARLDSLWKRLQQSGIALHLAKPDPSRQQLLQTDRSA</sequence>
<evidence type="ECO:0000256" key="3">
    <source>
        <dbReference type="ARBA" id="ARBA00022692"/>
    </source>
</evidence>
<feature type="transmembrane region" description="Helical" evidence="8">
    <location>
        <begin position="448"/>
        <end position="466"/>
    </location>
</feature>
<dbReference type="AlphaFoldDB" id="A0AAV7X5J7"/>
<keyword evidence="9" id="KW-0732">Signal</keyword>
<dbReference type="SUPFAM" id="SSF53850">
    <property type="entry name" value="Periplasmic binding protein-like II"/>
    <property type="match status" value="1"/>
</dbReference>
<feature type="transmembrane region" description="Helical" evidence="8">
    <location>
        <begin position="408"/>
        <end position="428"/>
    </location>
</feature>
<comment type="subcellular location">
    <subcellularLocation>
        <location evidence="1">Cell membrane</location>
        <topology evidence="1">Multi-pass membrane protein</topology>
    </subcellularLocation>
</comment>
<comment type="caution">
    <text evidence="10">The sequence shown here is derived from an EMBL/GenBank/DDBJ whole genome shotgun (WGS) entry which is preliminary data.</text>
</comment>
<evidence type="ECO:0000256" key="7">
    <source>
        <dbReference type="ARBA" id="ARBA00023180"/>
    </source>
</evidence>
<accession>A0AAV7X5J7</accession>
<evidence type="ECO:0000256" key="1">
    <source>
        <dbReference type="ARBA" id="ARBA00004651"/>
    </source>
</evidence>
<evidence type="ECO:0000256" key="8">
    <source>
        <dbReference type="SAM" id="Phobius"/>
    </source>
</evidence>